<dbReference type="Pfam" id="PF13776">
    <property type="entry name" value="DUF4172"/>
    <property type="match status" value="1"/>
</dbReference>
<accession>A0A212ABK1</accession>
<name>A0A212ABK1_9RHOB</name>
<dbReference type="GO" id="GO:0005524">
    <property type="term" value="F:ATP binding"/>
    <property type="evidence" value="ECO:0007669"/>
    <property type="project" value="UniProtKB-KW"/>
</dbReference>
<evidence type="ECO:0000259" key="3">
    <source>
        <dbReference type="PROSITE" id="PS51459"/>
    </source>
</evidence>
<dbReference type="InterPro" id="IPR036597">
    <property type="entry name" value="Fido-like_dom_sf"/>
</dbReference>
<dbReference type="PANTHER" id="PTHR13504:SF33">
    <property type="entry name" value="FIC FAMILY PROTEIN"/>
    <property type="match status" value="1"/>
</dbReference>
<dbReference type="InterPro" id="IPR025230">
    <property type="entry name" value="DUF4172"/>
</dbReference>
<feature type="binding site" evidence="2">
    <location>
        <begin position="201"/>
        <end position="208"/>
    </location>
    <ligand>
        <name>ATP</name>
        <dbReference type="ChEBI" id="CHEBI:30616"/>
    </ligand>
</feature>
<keyword evidence="2" id="KW-0067">ATP-binding</keyword>
<reference evidence="4 5" key="1">
    <citation type="submission" date="2016-12" db="EMBL/GenBank/DDBJ databases">
        <title>Comparison of Traditional DNA-DNA Hybridization with In Silico Genomic Analysis.</title>
        <authorList>
            <person name="Nicholson A.C."/>
            <person name="Humrighouse B.W."/>
            <person name="Graziano J."/>
            <person name="Lasker B."/>
            <person name="Whitney A.M."/>
            <person name="Mcquiston J.R."/>
        </authorList>
    </citation>
    <scope>NUCLEOTIDE SEQUENCE [LARGE SCALE GENOMIC DNA]</scope>
    <source>
        <strain evidence="4 5">H2240</strain>
    </source>
</reference>
<gene>
    <name evidence="4" type="ORF">CDV49_10585</name>
</gene>
<dbReference type="PANTHER" id="PTHR13504">
    <property type="entry name" value="FIDO DOMAIN-CONTAINING PROTEIN DDB_G0283145"/>
    <property type="match status" value="1"/>
</dbReference>
<dbReference type="PROSITE" id="PS51459">
    <property type="entry name" value="FIDO"/>
    <property type="match status" value="1"/>
</dbReference>
<keyword evidence="5" id="KW-1185">Reference proteome</keyword>
<dbReference type="Pfam" id="PF02661">
    <property type="entry name" value="Fic"/>
    <property type="match status" value="1"/>
</dbReference>
<protein>
    <recommendedName>
        <fullName evidence="3">Fido domain-containing protein</fullName>
    </recommendedName>
</protein>
<dbReference type="EMBL" id="NIPW01000015">
    <property type="protein sequence ID" value="OWJ77953.1"/>
    <property type="molecule type" value="Genomic_DNA"/>
</dbReference>
<evidence type="ECO:0000313" key="5">
    <source>
        <dbReference type="Proteomes" id="UP000196878"/>
    </source>
</evidence>
<dbReference type="Proteomes" id="UP000196878">
    <property type="component" value="Unassembled WGS sequence"/>
</dbReference>
<proteinExistence type="predicted"/>
<evidence type="ECO:0000256" key="1">
    <source>
        <dbReference type="PIRSR" id="PIRSR640198-1"/>
    </source>
</evidence>
<evidence type="ECO:0000256" key="2">
    <source>
        <dbReference type="PIRSR" id="PIRSR640198-2"/>
    </source>
</evidence>
<dbReference type="Gene3D" id="1.10.3290.10">
    <property type="entry name" value="Fido-like domain"/>
    <property type="match status" value="1"/>
</dbReference>
<dbReference type="InterPro" id="IPR040198">
    <property type="entry name" value="Fido_containing"/>
</dbReference>
<organism evidence="4 5">
    <name type="scientific">Haematobacter genomosp. 1</name>
    <dbReference type="NCBI Taxonomy" id="366618"/>
    <lineage>
        <taxon>Bacteria</taxon>
        <taxon>Pseudomonadati</taxon>
        <taxon>Pseudomonadota</taxon>
        <taxon>Alphaproteobacteria</taxon>
        <taxon>Rhodobacterales</taxon>
        <taxon>Paracoccaceae</taxon>
        <taxon>Haematobacter</taxon>
    </lineage>
</organism>
<dbReference type="RefSeq" id="WP_088215502.1">
    <property type="nucleotide sequence ID" value="NZ_NIPW01000015.1"/>
</dbReference>
<feature type="active site" evidence="1">
    <location>
        <position position="197"/>
    </location>
</feature>
<feature type="binding site" evidence="2">
    <location>
        <begin position="236"/>
        <end position="237"/>
    </location>
    <ligand>
        <name>ATP</name>
        <dbReference type="ChEBI" id="CHEBI:30616"/>
    </ligand>
</feature>
<evidence type="ECO:0000313" key="4">
    <source>
        <dbReference type="EMBL" id="OWJ77953.1"/>
    </source>
</evidence>
<sequence length="360" mass="39704">MPHIWQSPFWPQFTYDPAAVELALAGAQEALGEAQGLQAGLSGDDLENLRLGQIVQEALSSFGIEGVTLNAAEIEASVIASLRHRERAVLSRRSDAIVALMLAAREATGPLTEEDLFEWHRLLFYGMEVEDKGGWRRFDIEIVRSAAAGKQEVLYAAPPPDRVADEMRGFLDWLAQPRPLPVPIAAAIAHLWFESIHPFSDGNGRIGRAIIEHVFATGRALPFSLSRQIEREKKAYYQALQAGRREGEGAVDATAFVLWFLRCLQKGAEASREEARYLLRRNAFFLRYGPALSPRQRHALEVVFAQGPKRVAAGLSARSYRKITGVSAATATRDLTALERQGALVRSEAGGRAVTYAMNL</sequence>
<dbReference type="SUPFAM" id="SSF140931">
    <property type="entry name" value="Fic-like"/>
    <property type="match status" value="1"/>
</dbReference>
<dbReference type="OrthoDB" id="9813719at2"/>
<feature type="domain" description="Fido" evidence="3">
    <location>
        <begin position="111"/>
        <end position="262"/>
    </location>
</feature>
<comment type="caution">
    <text evidence="4">The sequence shown here is derived from an EMBL/GenBank/DDBJ whole genome shotgun (WGS) entry which is preliminary data.</text>
</comment>
<keyword evidence="2" id="KW-0547">Nucleotide-binding</keyword>
<dbReference type="InterPro" id="IPR003812">
    <property type="entry name" value="Fido"/>
</dbReference>
<dbReference type="AlphaFoldDB" id="A0A212ABK1"/>